<keyword evidence="1" id="KW-1133">Transmembrane helix</keyword>
<keyword evidence="1" id="KW-0812">Transmembrane</keyword>
<sequence>MNIYEHCTNVINIYFEEFGNKNARNILYINKEIINIIFLTFEIKKYIKKNFSISTYLYINFNISEKLLRNSYKNNNHKRKILYNLKILEKFFLILYINKSKLIILIKFYFLTFLKKLKLQIFTFSFKLILYSIYVKFVLIVYIYFIFKIEKNNLKLYNYDTVKNLFLKPIYLLCFEMERQKLCFSLKKINCKLKFKNIFCNDNSFDNNCILSLKIKDYVNLKLFKYSFSLIKKSNKFILKNDFKRKILYVKNLMIHCLSLTELIKSIRLFKKFKFLYIVCYLYFLQDFFRNEIKSIIGLFYSNDFFNNYSLIKYNFNKYLLYL</sequence>
<keyword evidence="2" id="KW-0542">Nucleomorph</keyword>
<feature type="transmembrane region" description="Helical" evidence="1">
    <location>
        <begin position="128"/>
        <end position="147"/>
    </location>
</feature>
<keyword evidence="1" id="KW-0472">Membrane</keyword>
<reference evidence="2 3" key="1">
    <citation type="journal article" date="2001" name="Nature">
        <title>The highly reduced genome of an enslaved algal nucleus.</title>
        <authorList>
            <person name="Douglas S."/>
            <person name="Zauner S."/>
            <person name="Fraunholz M."/>
            <person name="Beaton M."/>
            <person name="Penny S."/>
            <person name="Deng L."/>
            <person name="Wu X."/>
            <person name="Reith M."/>
            <person name="Cavalier-Smith T."/>
            <person name="Maier U."/>
        </authorList>
    </citation>
    <scope>NUCLEOTIDE SEQUENCE [LARGE SCALE GENOMIC DNA]</scope>
</reference>
<feature type="transmembrane region" description="Helical" evidence="1">
    <location>
        <begin position="87"/>
        <end position="108"/>
    </location>
</feature>
<dbReference type="PIR" id="H90119">
    <property type="entry name" value="H90119"/>
</dbReference>
<evidence type="ECO:0000256" key="1">
    <source>
        <dbReference type="SAM" id="Phobius"/>
    </source>
</evidence>
<dbReference type="EMBL" id="AF083031">
    <property type="protein sequence ID" value="AAK39654.1"/>
    <property type="molecule type" value="Genomic_DNA"/>
</dbReference>
<name>Q98SD0_GUITH</name>
<dbReference type="AlphaFoldDB" id="Q98SD0"/>
<dbReference type="Proteomes" id="UP000242167">
    <property type="component" value="Nucleomorph 3"/>
</dbReference>
<evidence type="ECO:0000313" key="2">
    <source>
        <dbReference type="EMBL" id="AAK39654.1"/>
    </source>
</evidence>
<geneLocation type="nucleomorph" evidence="2"/>
<proteinExistence type="predicted"/>
<protein>
    <submittedName>
        <fullName evidence="2">Uncharacterized protein</fullName>
    </submittedName>
</protein>
<accession>Q98SD0</accession>
<organism evidence="2 3">
    <name type="scientific">Guillardia theta</name>
    <name type="common">Cryptophyte</name>
    <name type="synonym">Cryptomonas phi</name>
    <dbReference type="NCBI Taxonomy" id="55529"/>
    <lineage>
        <taxon>Eukaryota</taxon>
        <taxon>Cryptophyceae</taxon>
        <taxon>Pyrenomonadales</taxon>
        <taxon>Geminigeraceae</taxon>
        <taxon>Guillardia</taxon>
    </lineage>
</organism>
<dbReference type="RefSeq" id="XP_001713345.1">
    <property type="nucleotide sequence ID" value="XM_001713293.1"/>
</dbReference>
<evidence type="ECO:0000313" key="3">
    <source>
        <dbReference type="Proteomes" id="UP000242167"/>
    </source>
</evidence>
<gene>
    <name evidence="2" type="primary">orf323</name>
</gene>
<dbReference type="GeneID" id="857123"/>